<dbReference type="EMBL" id="JABSTQ010001284">
    <property type="protein sequence ID" value="KAG0444899.1"/>
    <property type="molecule type" value="Genomic_DNA"/>
</dbReference>
<reference evidence="1 2" key="1">
    <citation type="journal article" date="2020" name="Cell">
        <title>Large-Scale Comparative Analyses of Tick Genomes Elucidate Their Genetic Diversity and Vector Capacities.</title>
        <authorList>
            <consortium name="Tick Genome and Microbiome Consortium (TIGMIC)"/>
            <person name="Jia N."/>
            <person name="Wang J."/>
            <person name="Shi W."/>
            <person name="Du L."/>
            <person name="Sun Y."/>
            <person name="Zhan W."/>
            <person name="Jiang J.F."/>
            <person name="Wang Q."/>
            <person name="Zhang B."/>
            <person name="Ji P."/>
            <person name="Bell-Sakyi L."/>
            <person name="Cui X.M."/>
            <person name="Yuan T.T."/>
            <person name="Jiang B.G."/>
            <person name="Yang W.F."/>
            <person name="Lam T.T."/>
            <person name="Chang Q.C."/>
            <person name="Ding S.J."/>
            <person name="Wang X.J."/>
            <person name="Zhu J.G."/>
            <person name="Ruan X.D."/>
            <person name="Zhao L."/>
            <person name="Wei J.T."/>
            <person name="Ye R.Z."/>
            <person name="Que T.C."/>
            <person name="Du C.H."/>
            <person name="Zhou Y.H."/>
            <person name="Cheng J.X."/>
            <person name="Dai P.F."/>
            <person name="Guo W.B."/>
            <person name="Han X.H."/>
            <person name="Huang E.J."/>
            <person name="Li L.F."/>
            <person name="Wei W."/>
            <person name="Gao Y.C."/>
            <person name="Liu J.Z."/>
            <person name="Shao H.Z."/>
            <person name="Wang X."/>
            <person name="Wang C.C."/>
            <person name="Yang T.C."/>
            <person name="Huo Q.B."/>
            <person name="Li W."/>
            <person name="Chen H.Y."/>
            <person name="Chen S.E."/>
            <person name="Zhou L.G."/>
            <person name="Ni X.B."/>
            <person name="Tian J.H."/>
            <person name="Sheng Y."/>
            <person name="Liu T."/>
            <person name="Pan Y.S."/>
            <person name="Xia L.Y."/>
            <person name="Li J."/>
            <person name="Zhao F."/>
            <person name="Cao W.C."/>
        </authorList>
    </citation>
    <scope>NUCLEOTIDE SEQUENCE [LARGE SCALE GENOMIC DNA]</scope>
    <source>
        <strain evidence="1">Iper-2018</strain>
    </source>
</reference>
<evidence type="ECO:0000313" key="1">
    <source>
        <dbReference type="EMBL" id="KAG0444899.1"/>
    </source>
</evidence>
<organism evidence="1 2">
    <name type="scientific">Ixodes persulcatus</name>
    <name type="common">Taiga tick</name>
    <dbReference type="NCBI Taxonomy" id="34615"/>
    <lineage>
        <taxon>Eukaryota</taxon>
        <taxon>Metazoa</taxon>
        <taxon>Ecdysozoa</taxon>
        <taxon>Arthropoda</taxon>
        <taxon>Chelicerata</taxon>
        <taxon>Arachnida</taxon>
        <taxon>Acari</taxon>
        <taxon>Parasitiformes</taxon>
        <taxon>Ixodida</taxon>
        <taxon>Ixodoidea</taxon>
        <taxon>Ixodidae</taxon>
        <taxon>Ixodinae</taxon>
        <taxon>Ixodes</taxon>
    </lineage>
</organism>
<keyword evidence="2" id="KW-1185">Reference proteome</keyword>
<gene>
    <name evidence="1" type="ORF">HPB47_013248</name>
</gene>
<proteinExistence type="predicted"/>
<accession>A0AC60QZ52</accession>
<protein>
    <submittedName>
        <fullName evidence="1">Uncharacterized protein</fullName>
    </submittedName>
</protein>
<sequence length="250" mass="27434">MNLEAEWAVPEAAYSRAAMASSSRPWRSGQRLKFAQTPQAAFDKIKSTEEYAEDEGTLRLRRGLRAPSRIAKPKSKLASKDTRHLAAKGRKILECNSATNRHADPAVKAAAAATESRKQGNRVIVVQLPPPQAETSIDTTSTESHPPDRAPPRPPDTTTDTSSPADSEPPQGPPPQAHMSRDTTSRDAGQTTQAPPYTSLQSDHISKLIRRELEAMFPVNTFTRPTEQQEPVLPVSAVQALIRQKINRIH</sequence>
<dbReference type="Proteomes" id="UP000805193">
    <property type="component" value="Unassembled WGS sequence"/>
</dbReference>
<name>A0AC60QZ52_IXOPE</name>
<comment type="caution">
    <text evidence="1">The sequence shown here is derived from an EMBL/GenBank/DDBJ whole genome shotgun (WGS) entry which is preliminary data.</text>
</comment>
<evidence type="ECO:0000313" key="2">
    <source>
        <dbReference type="Proteomes" id="UP000805193"/>
    </source>
</evidence>
<feature type="non-terminal residue" evidence="1">
    <location>
        <position position="250"/>
    </location>
</feature>